<gene>
    <name evidence="2" type="ORF">ACFSUO_01910</name>
</gene>
<sequence>MYLQDILPKMSKLYLGRIVDSFLKDVRMETEEEMREIIIRNVDEFQNNERVQRNLNFNIESRDIAVLNEMILLSLMEQQNYILSENDLLKEVNKLETEIVKQSADDAYIKTAIPQDAERIYSAVLAEAWKKDDSLNAHETNILNVLRAELELSKRDHYLLESRIGRFPQKGNKLHSSKQIDRSLKNLQSRGLILRFKEDTSYYIIPKEIARIVRYKMGGELRNEVYETLLSDLNVNQLKAILTDLNIGTSGKKDNLVERIIKHNILPSTALKAFGTKELSDILKGLEGAKVSGTKDEKVQNIIDYYENLSTPNSTDPTDERSRLYDFYEELASRDYKALRVNKVIDKDLDVEKYFEEATCYLFEKKLGVELVDMKGSKHADGKLKYNAKEVILWDNKSTEKPYTFPEDHFNQFLGYIRSDDMRVTTFLIIVHDYTKDAVAQAQKLKAFSEQDTDVALIKASDLKYVAEEWRSFSDQKSPEFNLQVFDLTGELNRNLLLSRMSWVL</sequence>
<dbReference type="Gene3D" id="3.40.91.30">
    <property type="match status" value="1"/>
</dbReference>
<keyword evidence="3" id="KW-1185">Reference proteome</keyword>
<accession>A0ABW5V178</accession>
<reference evidence="3" key="1">
    <citation type="journal article" date="2019" name="Int. J. Syst. Evol. Microbiol.">
        <title>The Global Catalogue of Microorganisms (GCM) 10K type strain sequencing project: providing services to taxonomists for standard genome sequencing and annotation.</title>
        <authorList>
            <consortium name="The Broad Institute Genomics Platform"/>
            <consortium name="The Broad Institute Genome Sequencing Center for Infectious Disease"/>
            <person name="Wu L."/>
            <person name="Ma J."/>
        </authorList>
    </citation>
    <scope>NUCLEOTIDE SEQUENCE [LARGE SCALE GENOMIC DNA]</scope>
    <source>
        <strain evidence="3">TISTR 1535</strain>
    </source>
</reference>
<dbReference type="SMART" id="SM00513">
    <property type="entry name" value="SAP"/>
    <property type="match status" value="2"/>
</dbReference>
<dbReference type="Proteomes" id="UP001597502">
    <property type="component" value="Unassembled WGS sequence"/>
</dbReference>
<dbReference type="SUPFAM" id="SSF68906">
    <property type="entry name" value="SAP domain"/>
    <property type="match status" value="1"/>
</dbReference>
<dbReference type="InterPro" id="IPR036361">
    <property type="entry name" value="SAP_dom_sf"/>
</dbReference>
<dbReference type="Pfam" id="PF02037">
    <property type="entry name" value="SAP"/>
    <property type="match status" value="1"/>
</dbReference>
<dbReference type="RefSeq" id="WP_382390516.1">
    <property type="nucleotide sequence ID" value="NZ_JBHUNA010000003.1"/>
</dbReference>
<proteinExistence type="predicted"/>
<evidence type="ECO:0000259" key="1">
    <source>
        <dbReference type="PROSITE" id="PS50800"/>
    </source>
</evidence>
<dbReference type="InterPro" id="IPR003034">
    <property type="entry name" value="SAP_dom"/>
</dbReference>
<evidence type="ECO:0000313" key="2">
    <source>
        <dbReference type="EMBL" id="MFD2759743.1"/>
    </source>
</evidence>
<feature type="domain" description="SAP" evidence="1">
    <location>
        <begin position="230"/>
        <end position="264"/>
    </location>
</feature>
<protein>
    <submittedName>
        <fullName evidence="2">SAP domain-containing protein</fullName>
    </submittedName>
</protein>
<organism evidence="2 3">
    <name type="scientific">Lentibacillus juripiscarius</name>
    <dbReference type="NCBI Taxonomy" id="257446"/>
    <lineage>
        <taxon>Bacteria</taxon>
        <taxon>Bacillati</taxon>
        <taxon>Bacillota</taxon>
        <taxon>Bacilli</taxon>
        <taxon>Bacillales</taxon>
        <taxon>Bacillaceae</taxon>
        <taxon>Lentibacillus</taxon>
    </lineage>
</organism>
<dbReference type="EMBL" id="JBHUNA010000003">
    <property type="protein sequence ID" value="MFD2759743.1"/>
    <property type="molecule type" value="Genomic_DNA"/>
</dbReference>
<comment type="caution">
    <text evidence="2">The sequence shown here is derived from an EMBL/GenBank/DDBJ whole genome shotgun (WGS) entry which is preliminary data.</text>
</comment>
<dbReference type="PROSITE" id="PS50800">
    <property type="entry name" value="SAP"/>
    <property type="match status" value="1"/>
</dbReference>
<name>A0ABW5V178_9BACI</name>
<dbReference type="Gene3D" id="1.10.720.30">
    <property type="entry name" value="SAP domain"/>
    <property type="match status" value="1"/>
</dbReference>
<evidence type="ECO:0000313" key="3">
    <source>
        <dbReference type="Proteomes" id="UP001597502"/>
    </source>
</evidence>